<dbReference type="InterPro" id="IPR005828">
    <property type="entry name" value="MFS_sugar_transport-like"/>
</dbReference>
<dbReference type="OrthoDB" id="2544694at2759"/>
<dbReference type="InterPro" id="IPR020846">
    <property type="entry name" value="MFS_dom"/>
</dbReference>
<name>A0A9N9UWX7_9HYPO</name>
<feature type="transmembrane region" description="Helical" evidence="7">
    <location>
        <begin position="406"/>
        <end position="426"/>
    </location>
</feature>
<comment type="similarity">
    <text evidence="2">Belongs to the major facilitator superfamily. Sugar transporter (TC 2.A.1.1) family.</text>
</comment>
<dbReference type="PANTHER" id="PTHR48022:SF2">
    <property type="entry name" value="PLASTIDIC GLUCOSE TRANSPORTER 4"/>
    <property type="match status" value="1"/>
</dbReference>
<evidence type="ECO:0000313" key="10">
    <source>
        <dbReference type="Proteomes" id="UP000696573"/>
    </source>
</evidence>
<protein>
    <recommendedName>
        <fullName evidence="8">Major facilitator superfamily (MFS) profile domain-containing protein</fullName>
    </recommendedName>
</protein>
<feature type="transmembrane region" description="Helical" evidence="7">
    <location>
        <begin position="64"/>
        <end position="81"/>
    </location>
</feature>
<feature type="transmembrane region" description="Helical" evidence="7">
    <location>
        <begin position="114"/>
        <end position="136"/>
    </location>
</feature>
<feature type="transmembrane region" description="Helical" evidence="7">
    <location>
        <begin position="377"/>
        <end position="399"/>
    </location>
</feature>
<keyword evidence="5 7" id="KW-0472">Membrane</keyword>
<accession>A0A9N9UWX7</accession>
<dbReference type="GO" id="GO:0005351">
    <property type="term" value="F:carbohydrate:proton symporter activity"/>
    <property type="evidence" value="ECO:0007669"/>
    <property type="project" value="TreeGrafter"/>
</dbReference>
<feature type="compositionally biased region" description="Basic and acidic residues" evidence="6">
    <location>
        <begin position="1"/>
        <end position="27"/>
    </location>
</feature>
<evidence type="ECO:0000256" key="5">
    <source>
        <dbReference type="ARBA" id="ARBA00023136"/>
    </source>
</evidence>
<dbReference type="InterPro" id="IPR036259">
    <property type="entry name" value="MFS_trans_sf"/>
</dbReference>
<evidence type="ECO:0000256" key="1">
    <source>
        <dbReference type="ARBA" id="ARBA00004141"/>
    </source>
</evidence>
<feature type="transmembrane region" description="Helical" evidence="7">
    <location>
        <begin position="438"/>
        <end position="461"/>
    </location>
</feature>
<comment type="subcellular location">
    <subcellularLocation>
        <location evidence="1">Membrane</location>
        <topology evidence="1">Multi-pass membrane protein</topology>
    </subcellularLocation>
</comment>
<reference evidence="9" key="1">
    <citation type="submission" date="2021-10" db="EMBL/GenBank/DDBJ databases">
        <authorList>
            <person name="Piombo E."/>
        </authorList>
    </citation>
    <scope>NUCLEOTIDE SEQUENCE</scope>
</reference>
<evidence type="ECO:0000256" key="3">
    <source>
        <dbReference type="ARBA" id="ARBA00022692"/>
    </source>
</evidence>
<evidence type="ECO:0000256" key="7">
    <source>
        <dbReference type="SAM" id="Phobius"/>
    </source>
</evidence>
<dbReference type="SUPFAM" id="SSF103473">
    <property type="entry name" value="MFS general substrate transporter"/>
    <property type="match status" value="1"/>
</dbReference>
<dbReference type="AlphaFoldDB" id="A0A9N9UWX7"/>
<keyword evidence="4 7" id="KW-1133">Transmembrane helix</keyword>
<organism evidence="9 10">
    <name type="scientific">Clonostachys rhizophaga</name>
    <dbReference type="NCBI Taxonomy" id="160324"/>
    <lineage>
        <taxon>Eukaryota</taxon>
        <taxon>Fungi</taxon>
        <taxon>Dikarya</taxon>
        <taxon>Ascomycota</taxon>
        <taxon>Pezizomycotina</taxon>
        <taxon>Sordariomycetes</taxon>
        <taxon>Hypocreomycetidae</taxon>
        <taxon>Hypocreales</taxon>
        <taxon>Bionectriaceae</taxon>
        <taxon>Clonostachys</taxon>
    </lineage>
</organism>
<proteinExistence type="inferred from homology"/>
<feature type="region of interest" description="Disordered" evidence="6">
    <location>
        <begin position="1"/>
        <end position="30"/>
    </location>
</feature>
<feature type="domain" description="Major facilitator superfamily (MFS) profile" evidence="8">
    <location>
        <begin position="71"/>
        <end position="526"/>
    </location>
</feature>
<dbReference type="Pfam" id="PF00083">
    <property type="entry name" value="Sugar_tr"/>
    <property type="match status" value="1"/>
</dbReference>
<evidence type="ECO:0000256" key="2">
    <source>
        <dbReference type="ARBA" id="ARBA00010992"/>
    </source>
</evidence>
<keyword evidence="10" id="KW-1185">Reference proteome</keyword>
<gene>
    <name evidence="9" type="ORF">CRHIZ90672A_00017134</name>
</gene>
<dbReference type="PROSITE" id="PS00217">
    <property type="entry name" value="SUGAR_TRANSPORT_2"/>
    <property type="match status" value="1"/>
</dbReference>
<evidence type="ECO:0000256" key="4">
    <source>
        <dbReference type="ARBA" id="ARBA00022989"/>
    </source>
</evidence>
<dbReference type="PROSITE" id="PS50850">
    <property type="entry name" value="MFS"/>
    <property type="match status" value="1"/>
</dbReference>
<dbReference type="PANTHER" id="PTHR48022">
    <property type="entry name" value="PLASTIDIC GLUCOSE TRANSPORTER 4"/>
    <property type="match status" value="1"/>
</dbReference>
<dbReference type="EMBL" id="CABFNQ020000432">
    <property type="protein sequence ID" value="CAH0014459.1"/>
    <property type="molecule type" value="Genomic_DNA"/>
</dbReference>
<dbReference type="Proteomes" id="UP000696573">
    <property type="component" value="Unassembled WGS sequence"/>
</dbReference>
<dbReference type="Gene3D" id="1.20.1250.20">
    <property type="entry name" value="MFS general substrate transporter like domains"/>
    <property type="match status" value="1"/>
</dbReference>
<dbReference type="InterPro" id="IPR005829">
    <property type="entry name" value="Sugar_transporter_CS"/>
</dbReference>
<feature type="transmembrane region" description="Helical" evidence="7">
    <location>
        <begin position="504"/>
        <end position="522"/>
    </location>
</feature>
<sequence>MSAHPKPEDNKTASEHVAEHAVEEHGGSDNTTDAKAIDQALAAGQAVQMRSELDDLPITKAFRVFWRVTSLCMLAAFASALEGYQYTLTASIVANKGFIRQMANGGTKLAPEHVSLWGGSLSLGQFVGVLGLQACIDRLGRKWAMHITWFALVISVLVESVSSNWIHWFVAKLIAGVGLGMMQATYPVYISELSPTQIRAGLTTAYQFWNVLSHIFSPLALRQLSYTDPYNWKTAIYTQWGMLVVMLGINLFVPESPCEFILPTAAVFPCPETDVNFLGWLVQKDKIPQAEKVLTMAYKNVQSYNVKEQLSIIIATIERHRLVSVEQKSQLKEIFSGINLWRLLIAFWPKAMQQLVGQSLTNNYSTYFFQLAGNSDAFTVTMILALCQLVGVMACALFADKFGKRWFTIGMFGSAAVAVLCIGIVGCFDYTSKDLGSLLVFFGCVSNFGCIGGAGIAYTYVAEIPTQRLRARTGSVALMGSFLLGILFNYTVPFMLQVWAVKSGFFFGTVGILSCAVGWYILPEMARRTPAEIDEMFQDKIKPRAFRKHVTQVQIYLQEKEEREKEAREVKGVQEVQEKLG</sequence>
<evidence type="ECO:0000256" key="6">
    <source>
        <dbReference type="SAM" id="MobiDB-lite"/>
    </source>
</evidence>
<dbReference type="InterPro" id="IPR050360">
    <property type="entry name" value="MFS_Sugar_Transporters"/>
</dbReference>
<comment type="caution">
    <text evidence="9">The sequence shown here is derived from an EMBL/GenBank/DDBJ whole genome shotgun (WGS) entry which is preliminary data.</text>
</comment>
<keyword evidence="3 7" id="KW-0812">Transmembrane</keyword>
<dbReference type="GO" id="GO:0016020">
    <property type="term" value="C:membrane"/>
    <property type="evidence" value="ECO:0007669"/>
    <property type="project" value="UniProtKB-SubCell"/>
</dbReference>
<evidence type="ECO:0000259" key="8">
    <source>
        <dbReference type="PROSITE" id="PS50850"/>
    </source>
</evidence>
<evidence type="ECO:0000313" key="9">
    <source>
        <dbReference type="EMBL" id="CAH0014459.1"/>
    </source>
</evidence>
<feature type="transmembrane region" description="Helical" evidence="7">
    <location>
        <begin position="473"/>
        <end position="492"/>
    </location>
</feature>